<name>A0A2S6EY48_LEGPN</name>
<dbReference type="AlphaFoldDB" id="A0A2S6EY48"/>
<evidence type="ECO:0000313" key="4">
    <source>
        <dbReference type="Proteomes" id="UP000239239"/>
    </source>
</evidence>
<keyword evidence="1" id="KW-0472">Membrane</keyword>
<reference evidence="3 4" key="2">
    <citation type="submission" date="2018-02" db="EMBL/GenBank/DDBJ databases">
        <title>Draft genome sequences of four Legionella pneumophila clinical strains isolated in Ontario.</title>
        <authorList>
            <person name="Fortuna A."/>
            <person name="Ramnarine R."/>
            <person name="Li A."/>
            <person name="Frantz C."/>
            <person name="Mallo G."/>
        </authorList>
    </citation>
    <scope>NUCLEOTIDE SEQUENCE [LARGE SCALE GENOMIC DNA]</scope>
    <source>
        <strain evidence="3 4">LG61</strain>
    </source>
</reference>
<sequence>MLCTEANQAHWVILFILALYFILGRILHAYAFIYNKKHFKFRVRGMVLTFSALFSLRC</sequence>
<evidence type="ECO:0000313" key="3">
    <source>
        <dbReference type="EMBL" id="PPK30102.1"/>
    </source>
</evidence>
<feature type="transmembrane region" description="Helical" evidence="1">
    <location>
        <begin position="12"/>
        <end position="34"/>
    </location>
</feature>
<dbReference type="EMBL" id="PQWY01000015">
    <property type="protein sequence ID" value="PPK30102.1"/>
    <property type="molecule type" value="Genomic_DNA"/>
</dbReference>
<reference evidence="2" key="1">
    <citation type="journal article" date="2018" name="Genome Biol.">
        <title>SKESA: strategic k-mer extension for scrupulous assemblies.</title>
        <authorList>
            <person name="Souvorov A."/>
            <person name="Agarwala R."/>
            <person name="Lipman D.J."/>
        </authorList>
    </citation>
    <scope>NUCLEOTIDE SEQUENCE</scope>
    <source>
        <strain evidence="2">AZ00058701</strain>
    </source>
</reference>
<keyword evidence="1" id="KW-0812">Transmembrane</keyword>
<keyword evidence="1" id="KW-1133">Transmembrane helix</keyword>
<evidence type="ECO:0000313" key="2">
    <source>
        <dbReference type="EMBL" id="HAU1880634.1"/>
    </source>
</evidence>
<dbReference type="EMBL" id="DACWHX010000011">
    <property type="protein sequence ID" value="HAU1880634.1"/>
    <property type="molecule type" value="Genomic_DNA"/>
</dbReference>
<gene>
    <name evidence="3" type="ORF">C3928_10755</name>
    <name evidence="2" type="ORF">JBJ86_10315</name>
</gene>
<evidence type="ECO:0000256" key="1">
    <source>
        <dbReference type="SAM" id="Phobius"/>
    </source>
</evidence>
<dbReference type="RefSeq" id="WP_010947817.1">
    <property type="nucleotide sequence ID" value="NZ_CP169562.1"/>
</dbReference>
<dbReference type="InterPro" id="IPR023352">
    <property type="entry name" value="MAPEG-like_dom_sf"/>
</dbReference>
<accession>A0A2S6EY48</accession>
<comment type="caution">
    <text evidence="3">The sequence shown here is derived from an EMBL/GenBank/DDBJ whole genome shotgun (WGS) entry which is preliminary data.</text>
</comment>
<dbReference type="Proteomes" id="UP000239239">
    <property type="component" value="Unassembled WGS sequence"/>
</dbReference>
<dbReference type="SUPFAM" id="SSF161084">
    <property type="entry name" value="MAPEG domain-like"/>
    <property type="match status" value="1"/>
</dbReference>
<reference evidence="2" key="3">
    <citation type="submission" date="2019-10" db="EMBL/GenBank/DDBJ databases">
        <authorList>
            <consortium name="NCBI Pathogen Detection Project"/>
        </authorList>
    </citation>
    <scope>NUCLEOTIDE SEQUENCE</scope>
    <source>
        <strain evidence="2">AZ00058701</strain>
    </source>
</reference>
<proteinExistence type="predicted"/>
<dbReference type="Proteomes" id="UP000866496">
    <property type="component" value="Unassembled WGS sequence"/>
</dbReference>
<protein>
    <submittedName>
        <fullName evidence="3">Uncharacterized protein</fullName>
    </submittedName>
</protein>
<dbReference type="OrthoDB" id="8537976at2"/>
<organism evidence="3 4">
    <name type="scientific">Legionella pneumophila</name>
    <dbReference type="NCBI Taxonomy" id="446"/>
    <lineage>
        <taxon>Bacteria</taxon>
        <taxon>Pseudomonadati</taxon>
        <taxon>Pseudomonadota</taxon>
        <taxon>Gammaproteobacteria</taxon>
        <taxon>Legionellales</taxon>
        <taxon>Legionellaceae</taxon>
        <taxon>Legionella</taxon>
    </lineage>
</organism>